<keyword evidence="1 4" id="KW-0645">Protease</keyword>
<keyword evidence="8" id="KW-1185">Reference proteome</keyword>
<keyword evidence="3 4" id="KW-0788">Thiol protease</keyword>
<dbReference type="Proteomes" id="UP000198964">
    <property type="component" value="Unassembled WGS sequence"/>
</dbReference>
<dbReference type="PIRSF" id="PIRSF005700">
    <property type="entry name" value="PepC"/>
    <property type="match status" value="1"/>
</dbReference>
<keyword evidence="4" id="KW-0031">Aminopeptidase</keyword>
<dbReference type="EMBL" id="FONW01000002">
    <property type="protein sequence ID" value="SFE92959.1"/>
    <property type="molecule type" value="Genomic_DNA"/>
</dbReference>
<dbReference type="GO" id="GO:0005737">
    <property type="term" value="C:cytoplasm"/>
    <property type="evidence" value="ECO:0007669"/>
    <property type="project" value="TreeGrafter"/>
</dbReference>
<feature type="active site" evidence="5">
    <location>
        <position position="379"/>
    </location>
</feature>
<dbReference type="RefSeq" id="WP_093918804.1">
    <property type="nucleotide sequence ID" value="NZ_FONW01000002.1"/>
</dbReference>
<dbReference type="GO" id="GO:0070005">
    <property type="term" value="F:cysteine-type aminopeptidase activity"/>
    <property type="evidence" value="ECO:0007669"/>
    <property type="project" value="InterPro"/>
</dbReference>
<evidence type="ECO:0000256" key="4">
    <source>
        <dbReference type="PIRNR" id="PIRNR005700"/>
    </source>
</evidence>
<evidence type="ECO:0000313" key="8">
    <source>
        <dbReference type="Proteomes" id="UP000198964"/>
    </source>
</evidence>
<feature type="active site" evidence="5">
    <location>
        <position position="86"/>
    </location>
</feature>
<sequence length="456" mass="53666">MKKWSLLFGLLMPFFVVGQSVSLEELETIRAGFEKSNYTKAMQNALSSNPITDLAWSRENEGTTDHYFTYRVDVSGITNQKKSGRCWLFTSLNIFRPMAREHFNVKSFEFSENYLYFWDLFEKSNLFLSNMIATADLELDDQKVRWYFRSPVDDGGQWINFVNLANKYGMVPREAMEETYSSENTSWMTRLLKRKLREQGLELRKLKENGASKKELQATKVEQLAVIYRMLVLNLGEPPVEFDYRYQDKTGNLVDAKTYTPQLFMKEVLGDIQLNDYVMLMNDPSRPYWKHYEIENYRNVQEGENWHYVNLPNEDIKSFCIESIKNNEAMYASCDVGKQLRRDYGVLDVDNFDFDAVYDVPFTMNKTERIQSSDSGSSHGMSLIAVEVDENEKPLKWQFENSWGEKSGEKGYLTFTDKWFDEYMFRVVVHKKFVSQKVLDIYSKKAEMLPPWDPMF</sequence>
<dbReference type="SUPFAM" id="SSF54001">
    <property type="entry name" value="Cysteine proteinases"/>
    <property type="match status" value="1"/>
</dbReference>
<dbReference type="PANTHER" id="PTHR10363:SF2">
    <property type="entry name" value="BLEOMYCIN HYDROLASE"/>
    <property type="match status" value="1"/>
</dbReference>
<feature type="chain" id="PRO_5011681330" description="Aminopeptidase" evidence="6">
    <location>
        <begin position="19"/>
        <end position="456"/>
    </location>
</feature>
<gene>
    <name evidence="7" type="ORF">SAMN05216283_102122</name>
</gene>
<evidence type="ECO:0000256" key="6">
    <source>
        <dbReference type="SAM" id="SignalP"/>
    </source>
</evidence>
<dbReference type="CDD" id="cd00585">
    <property type="entry name" value="Peptidase_C1B"/>
    <property type="match status" value="1"/>
</dbReference>
<dbReference type="GO" id="GO:0043418">
    <property type="term" value="P:homocysteine catabolic process"/>
    <property type="evidence" value="ECO:0007669"/>
    <property type="project" value="TreeGrafter"/>
</dbReference>
<dbReference type="Gene3D" id="3.90.70.10">
    <property type="entry name" value="Cysteine proteinases"/>
    <property type="match status" value="1"/>
</dbReference>
<evidence type="ECO:0000256" key="3">
    <source>
        <dbReference type="ARBA" id="ARBA00022807"/>
    </source>
</evidence>
<name>A0A1I2EJM5_9BACT</name>
<comment type="similarity">
    <text evidence="4">Belongs to the peptidase C1 family.</text>
</comment>
<proteinExistence type="inferred from homology"/>
<evidence type="ECO:0000256" key="2">
    <source>
        <dbReference type="ARBA" id="ARBA00022801"/>
    </source>
</evidence>
<accession>A0A1I2EJM5</accession>
<evidence type="ECO:0000256" key="5">
    <source>
        <dbReference type="PIRSR" id="PIRSR005700-1"/>
    </source>
</evidence>
<dbReference type="PANTHER" id="PTHR10363">
    <property type="entry name" value="BLEOMYCIN HYDROLASE"/>
    <property type="match status" value="1"/>
</dbReference>
<organism evidence="7 8">
    <name type="scientific">Sunxiuqinia elliptica</name>
    <dbReference type="NCBI Taxonomy" id="655355"/>
    <lineage>
        <taxon>Bacteria</taxon>
        <taxon>Pseudomonadati</taxon>
        <taxon>Bacteroidota</taxon>
        <taxon>Bacteroidia</taxon>
        <taxon>Marinilabiliales</taxon>
        <taxon>Prolixibacteraceae</taxon>
        <taxon>Sunxiuqinia</taxon>
    </lineage>
</organism>
<evidence type="ECO:0000256" key="1">
    <source>
        <dbReference type="ARBA" id="ARBA00022670"/>
    </source>
</evidence>
<feature type="signal peptide" evidence="6">
    <location>
        <begin position="1"/>
        <end position="18"/>
    </location>
</feature>
<dbReference type="AlphaFoldDB" id="A0A1I2EJM5"/>
<evidence type="ECO:0000313" key="7">
    <source>
        <dbReference type="EMBL" id="SFE92959.1"/>
    </source>
</evidence>
<dbReference type="PROSITE" id="PS00139">
    <property type="entry name" value="THIOL_PROTEASE_CYS"/>
    <property type="match status" value="1"/>
</dbReference>
<dbReference type="GO" id="GO:0006508">
    <property type="term" value="P:proteolysis"/>
    <property type="evidence" value="ECO:0007669"/>
    <property type="project" value="UniProtKB-KW"/>
</dbReference>
<reference evidence="7 8" key="1">
    <citation type="submission" date="2016-10" db="EMBL/GenBank/DDBJ databases">
        <authorList>
            <person name="de Groot N.N."/>
        </authorList>
    </citation>
    <scope>NUCLEOTIDE SEQUENCE [LARGE SCALE GENOMIC DNA]</scope>
    <source>
        <strain evidence="7 8">CGMCC 1.9156</strain>
    </source>
</reference>
<dbReference type="InterPro" id="IPR004134">
    <property type="entry name" value="Peptidase_C1B"/>
</dbReference>
<dbReference type="InterPro" id="IPR038765">
    <property type="entry name" value="Papain-like_cys_pep_sf"/>
</dbReference>
<dbReference type="InterPro" id="IPR000169">
    <property type="entry name" value="Pept_cys_AS"/>
</dbReference>
<keyword evidence="2 4" id="KW-0378">Hydrolase</keyword>
<dbReference type="Pfam" id="PF03051">
    <property type="entry name" value="Peptidase_C1_2"/>
    <property type="match status" value="1"/>
</dbReference>
<protein>
    <recommendedName>
        <fullName evidence="4">Aminopeptidase</fullName>
    </recommendedName>
</protein>
<keyword evidence="6" id="KW-0732">Signal</keyword>
<feature type="active site" evidence="5">
    <location>
        <position position="401"/>
    </location>
</feature>
<dbReference type="STRING" id="655355.SAMN05216283_102122"/>
<dbReference type="GO" id="GO:0009636">
    <property type="term" value="P:response to toxic substance"/>
    <property type="evidence" value="ECO:0007669"/>
    <property type="project" value="TreeGrafter"/>
</dbReference>